<evidence type="ECO:0000313" key="1">
    <source>
        <dbReference type="EMBL" id="CAB1430648.1"/>
    </source>
</evidence>
<organism evidence="1 2">
    <name type="scientific">Pleuronectes platessa</name>
    <name type="common">European plaice</name>
    <dbReference type="NCBI Taxonomy" id="8262"/>
    <lineage>
        <taxon>Eukaryota</taxon>
        <taxon>Metazoa</taxon>
        <taxon>Chordata</taxon>
        <taxon>Craniata</taxon>
        <taxon>Vertebrata</taxon>
        <taxon>Euteleostomi</taxon>
        <taxon>Actinopterygii</taxon>
        <taxon>Neopterygii</taxon>
        <taxon>Teleostei</taxon>
        <taxon>Neoteleostei</taxon>
        <taxon>Acanthomorphata</taxon>
        <taxon>Carangaria</taxon>
        <taxon>Pleuronectiformes</taxon>
        <taxon>Pleuronectoidei</taxon>
        <taxon>Pleuronectidae</taxon>
        <taxon>Pleuronectes</taxon>
    </lineage>
</organism>
<reference evidence="1" key="1">
    <citation type="submission" date="2020-03" db="EMBL/GenBank/DDBJ databases">
        <authorList>
            <person name="Weist P."/>
        </authorList>
    </citation>
    <scope>NUCLEOTIDE SEQUENCE</scope>
</reference>
<keyword evidence="2" id="KW-1185">Reference proteome</keyword>
<dbReference type="GO" id="GO:0004725">
    <property type="term" value="F:protein tyrosine phosphatase activity"/>
    <property type="evidence" value="ECO:0007669"/>
    <property type="project" value="InterPro"/>
</dbReference>
<dbReference type="Proteomes" id="UP001153269">
    <property type="component" value="Unassembled WGS sequence"/>
</dbReference>
<dbReference type="Gene3D" id="2.60.40.10">
    <property type="entry name" value="Immunoglobulins"/>
    <property type="match status" value="1"/>
</dbReference>
<dbReference type="EMBL" id="CADEAL010001255">
    <property type="protein sequence ID" value="CAB1430648.1"/>
    <property type="molecule type" value="Genomic_DNA"/>
</dbReference>
<proteinExistence type="predicted"/>
<dbReference type="GO" id="GO:0005634">
    <property type="term" value="C:nucleus"/>
    <property type="evidence" value="ECO:0007669"/>
    <property type="project" value="TreeGrafter"/>
</dbReference>
<name>A0A9N7UID4_PLEPL</name>
<dbReference type="InterPro" id="IPR013784">
    <property type="entry name" value="Carb-bd-like_fold"/>
</dbReference>
<dbReference type="PANTHER" id="PTHR46864">
    <property type="entry name" value="LAFORIN"/>
    <property type="match status" value="1"/>
</dbReference>
<protein>
    <recommendedName>
        <fullName evidence="3">CBM20 domain-containing protein</fullName>
    </recommendedName>
</protein>
<dbReference type="InterPro" id="IPR013783">
    <property type="entry name" value="Ig-like_fold"/>
</dbReference>
<accession>A0A9N7UID4</accession>
<dbReference type="InterPro" id="IPR042942">
    <property type="entry name" value="Laforin"/>
</dbReference>
<dbReference type="PANTHER" id="PTHR46864:SF1">
    <property type="entry name" value="LAFORIN"/>
    <property type="match status" value="1"/>
</dbReference>
<dbReference type="AlphaFoldDB" id="A0A9N7UID4"/>
<evidence type="ECO:0000313" key="2">
    <source>
        <dbReference type="Proteomes" id="UP001153269"/>
    </source>
</evidence>
<comment type="caution">
    <text evidence="1">The sequence shown here is derived from an EMBL/GenBank/DDBJ whole genome shotgun (WGS) entry which is preliminary data.</text>
</comment>
<dbReference type="GO" id="GO:0030246">
    <property type="term" value="F:carbohydrate binding"/>
    <property type="evidence" value="ECO:0007669"/>
    <property type="project" value="InterPro"/>
</dbReference>
<sequence length="214" mass="23656">MLFRFGVILAPDSADVQLLVLGSREEMGRWDPDRAVHMKPVHELLSPDEPNLWLGDVQLEEPVKDALWFNLNLAAQRALETPTVSYLFSTEVWKNAKELWTLTEADLACAEDEAKALKPLKAPALVMSEEHYRTAECPDVQLRSCKGSPAHDLTITFDNSVVATTNTAWNLGKGSPAHHLTITFDNSVVATTKTAWNLVPGRDIAALKANQVIT</sequence>
<gene>
    <name evidence="1" type="ORF">PLEPLA_LOCUS18630</name>
</gene>
<dbReference type="SUPFAM" id="SSF49452">
    <property type="entry name" value="Starch-binding domain-like"/>
    <property type="match status" value="1"/>
</dbReference>
<evidence type="ECO:0008006" key="3">
    <source>
        <dbReference type="Google" id="ProtNLM"/>
    </source>
</evidence>
<dbReference type="GO" id="GO:0005737">
    <property type="term" value="C:cytoplasm"/>
    <property type="evidence" value="ECO:0007669"/>
    <property type="project" value="TreeGrafter"/>
</dbReference>